<keyword evidence="1" id="KW-0812">Transmembrane</keyword>
<dbReference type="GO" id="GO:0042284">
    <property type="term" value="F:sphingolipid delta-4 desaturase activity"/>
    <property type="evidence" value="ECO:0007669"/>
    <property type="project" value="TreeGrafter"/>
</dbReference>
<protein>
    <recommendedName>
        <fullName evidence="2">Fatty acid desaturase domain-containing protein</fullName>
    </recommendedName>
</protein>
<evidence type="ECO:0000259" key="2">
    <source>
        <dbReference type="Pfam" id="PF00487"/>
    </source>
</evidence>
<dbReference type="Proteomes" id="UP000036277">
    <property type="component" value="Unassembled WGS sequence"/>
</dbReference>
<dbReference type="RefSeq" id="WP_047963138.1">
    <property type="nucleotide sequence ID" value="NZ_CAWMBG010000056.1"/>
</dbReference>
<dbReference type="AlphaFoldDB" id="A0A0J5FSV9"/>
<evidence type="ECO:0000256" key="1">
    <source>
        <dbReference type="SAM" id="Phobius"/>
    </source>
</evidence>
<keyword evidence="4" id="KW-1185">Reference proteome</keyword>
<dbReference type="PATRIC" id="fig|880157.4.peg.2016"/>
<dbReference type="GO" id="GO:0046513">
    <property type="term" value="P:ceramide biosynthetic process"/>
    <property type="evidence" value="ECO:0007669"/>
    <property type="project" value="TreeGrafter"/>
</dbReference>
<feature type="transmembrane region" description="Helical" evidence="1">
    <location>
        <begin position="188"/>
        <end position="220"/>
    </location>
</feature>
<evidence type="ECO:0000313" key="4">
    <source>
        <dbReference type="Proteomes" id="UP000036277"/>
    </source>
</evidence>
<keyword evidence="1" id="KW-0472">Membrane</keyword>
<dbReference type="GO" id="GO:0016020">
    <property type="term" value="C:membrane"/>
    <property type="evidence" value="ECO:0007669"/>
    <property type="project" value="GOC"/>
</dbReference>
<dbReference type="PANTHER" id="PTHR12879:SF8">
    <property type="entry name" value="SPHINGOLIPID DELTA(4)-DESATURASE DES1"/>
    <property type="match status" value="1"/>
</dbReference>
<dbReference type="PANTHER" id="PTHR12879">
    <property type="entry name" value="SPHINGOLIPID DELTA 4 DESATURASE/C-4 HYDROXYLASE PROTEIN DES2"/>
    <property type="match status" value="1"/>
</dbReference>
<comment type="caution">
    <text evidence="3">The sequence shown here is derived from an EMBL/GenBank/DDBJ whole genome shotgun (WGS) entry which is preliminary data.</text>
</comment>
<dbReference type="OrthoDB" id="634389at2"/>
<feature type="transmembrane region" description="Helical" evidence="1">
    <location>
        <begin position="128"/>
        <end position="152"/>
    </location>
</feature>
<proteinExistence type="predicted"/>
<sequence>MKIWKYSSKDSIMFIFSLLNIVMSVTLAWYWNVFSISGWLFNIAIVSLISTYNIIVISHFFSHTPWFISPTMNSFVSMLNSINIGQSIQAYNLTHVRNHHKYHNDNGDPIKDSSSTFLGGKSGEHNTLWNYAILSGINTLYSMIPHVLWAVFSWKKPFSPYDHGFDKLISKIETNKKKELIQLRLDRVAIFIGLAFFFTLSWQWTLLCYLPSLLIAFILVNVQNYYEHYGANPENQFSNSVSYYGKLYNLLTFNDGHHQEHHISGGTHWSLLPKLRKRYASKFKEQERIVSPVPAILGFLHRKRKLLHKTQEIKMNSSMNTKIAENKTNKT</sequence>
<feature type="transmembrane region" description="Helical" evidence="1">
    <location>
        <begin position="12"/>
        <end position="33"/>
    </location>
</feature>
<dbReference type="STRING" id="880157.AB204_09515"/>
<dbReference type="Pfam" id="PF00487">
    <property type="entry name" value="FA_desaturase"/>
    <property type="match status" value="1"/>
</dbReference>
<keyword evidence="1" id="KW-1133">Transmembrane helix</keyword>
<reference evidence="3 4" key="1">
    <citation type="submission" date="2015-06" db="EMBL/GenBank/DDBJ databases">
        <title>Draft Whole-Genome Sequence of the Entomopathogenic Bacterium Xenorhabdus khoisanae.</title>
        <authorList>
            <person name="Naidoo S."/>
            <person name="Featherston J."/>
            <person name="Gray V.M."/>
        </authorList>
    </citation>
    <scope>NUCLEOTIDE SEQUENCE [LARGE SCALE GENOMIC DNA]</scope>
    <source>
        <strain evidence="3 4">MCB</strain>
    </source>
</reference>
<feature type="domain" description="Fatty acid desaturase" evidence="2">
    <location>
        <begin position="38"/>
        <end position="286"/>
    </location>
</feature>
<gene>
    <name evidence="3" type="ORF">AB204_09515</name>
</gene>
<dbReference type="EMBL" id="LFCV01000056">
    <property type="protein sequence ID" value="KMJ45351.1"/>
    <property type="molecule type" value="Genomic_DNA"/>
</dbReference>
<dbReference type="InterPro" id="IPR005804">
    <property type="entry name" value="FA_desaturase_dom"/>
</dbReference>
<accession>A0A0J5FSV9</accession>
<name>A0A0J5FSV9_9GAMM</name>
<evidence type="ECO:0000313" key="3">
    <source>
        <dbReference type="EMBL" id="KMJ45351.1"/>
    </source>
</evidence>
<feature type="transmembrane region" description="Helical" evidence="1">
    <location>
        <begin position="39"/>
        <end position="62"/>
    </location>
</feature>
<organism evidence="3 4">
    <name type="scientific">Xenorhabdus khoisanae</name>
    <dbReference type="NCBI Taxonomy" id="880157"/>
    <lineage>
        <taxon>Bacteria</taxon>
        <taxon>Pseudomonadati</taxon>
        <taxon>Pseudomonadota</taxon>
        <taxon>Gammaproteobacteria</taxon>
        <taxon>Enterobacterales</taxon>
        <taxon>Morganellaceae</taxon>
        <taxon>Xenorhabdus</taxon>
    </lineage>
</organism>